<feature type="transmembrane region" description="Helical" evidence="1">
    <location>
        <begin position="153"/>
        <end position="174"/>
    </location>
</feature>
<evidence type="ECO:0008006" key="5">
    <source>
        <dbReference type="Google" id="ProtNLM"/>
    </source>
</evidence>
<name>A0A9E7AF76_9ACTO</name>
<feature type="transmembrane region" description="Helical" evidence="1">
    <location>
        <begin position="78"/>
        <end position="98"/>
    </location>
</feature>
<feature type="transmembrane region" description="Helical" evidence="1">
    <location>
        <begin position="236"/>
        <end position="254"/>
    </location>
</feature>
<keyword evidence="2" id="KW-0732">Signal</keyword>
<reference evidence="3" key="1">
    <citation type="submission" date="2022-05" db="EMBL/GenBank/DDBJ databases">
        <title>Using nanopore sequencing to obtain complete genomes from saliva samples.</title>
        <authorList>
            <person name="Baker J.L."/>
        </authorList>
    </citation>
    <scope>NUCLEOTIDE SEQUENCE</scope>
    <source>
        <strain evidence="3">JCVI-JB-Ag32</strain>
    </source>
</reference>
<keyword evidence="1" id="KW-0812">Transmembrane</keyword>
<evidence type="ECO:0000256" key="2">
    <source>
        <dbReference type="SAM" id="SignalP"/>
    </source>
</evidence>
<protein>
    <recommendedName>
        <fullName evidence="5">Phosphatidic acid phosphatase type 2/haloperoxidase domain-containing protein</fullName>
    </recommendedName>
</protein>
<dbReference type="SUPFAM" id="SSF48317">
    <property type="entry name" value="Acid phosphatase/Vanadium-dependent haloperoxidase"/>
    <property type="match status" value="1"/>
</dbReference>
<evidence type="ECO:0000256" key="1">
    <source>
        <dbReference type="SAM" id="Phobius"/>
    </source>
</evidence>
<evidence type="ECO:0000313" key="3">
    <source>
        <dbReference type="EMBL" id="UQF79551.1"/>
    </source>
</evidence>
<feature type="transmembrane region" description="Helical" evidence="1">
    <location>
        <begin position="124"/>
        <end position="141"/>
    </location>
</feature>
<keyword evidence="1" id="KW-1133">Transmembrane helix</keyword>
<dbReference type="EMBL" id="CP097095">
    <property type="protein sequence ID" value="UQF79551.1"/>
    <property type="molecule type" value="Genomic_DNA"/>
</dbReference>
<proteinExistence type="predicted"/>
<dbReference type="KEGG" id="agh:M3I41_08205"/>
<organism evidence="3 4">
    <name type="scientific">Actinomyces graevenitzii</name>
    <dbReference type="NCBI Taxonomy" id="55565"/>
    <lineage>
        <taxon>Bacteria</taxon>
        <taxon>Bacillati</taxon>
        <taxon>Actinomycetota</taxon>
        <taxon>Actinomycetes</taxon>
        <taxon>Actinomycetales</taxon>
        <taxon>Actinomycetaceae</taxon>
        <taxon>Actinomyces</taxon>
    </lineage>
</organism>
<feature type="signal peptide" evidence="2">
    <location>
        <begin position="1"/>
        <end position="19"/>
    </location>
</feature>
<dbReference type="Gene3D" id="1.20.144.10">
    <property type="entry name" value="Phosphatidic acid phosphatase type 2/haloperoxidase"/>
    <property type="match status" value="1"/>
</dbReference>
<feature type="transmembrane region" description="Helical" evidence="1">
    <location>
        <begin position="51"/>
        <end position="71"/>
    </location>
</feature>
<feature type="transmembrane region" description="Helical" evidence="1">
    <location>
        <begin position="180"/>
        <end position="197"/>
    </location>
</feature>
<dbReference type="Proteomes" id="UP000830236">
    <property type="component" value="Chromosome"/>
</dbReference>
<feature type="transmembrane region" description="Helical" evidence="1">
    <location>
        <begin position="209"/>
        <end position="230"/>
    </location>
</feature>
<keyword evidence="1" id="KW-0472">Membrane</keyword>
<accession>A0A9E7AF76</accession>
<gene>
    <name evidence="3" type="ORF">M3I41_08205</name>
</gene>
<sequence length="267" mass="28642">MKRFLPASLALLTFLATWAYRNLFEATQQGAYLAGLGLHTFVGPLQPYVQVFTKLGTAPVAGASLALAVVVALGAKRWLLPVQLVAFAAGLLGTVQVLKTRLPYLPQGGINGTGYFPHYNTMPSGHAAMILVATVPLMAALSATKLPRIFKRIAFVGALSAFILGTTAVLVSSAHLWTDVFASTALALFWAYLLLPLQQVQYKKLSQPYVRLTLITFAIAWVLLHVDQALQTNNKFGLAFCAFSLCAGAFIALLSQVSTGNSQETIN</sequence>
<dbReference type="AlphaFoldDB" id="A0A9E7AF76"/>
<evidence type="ECO:0000313" key="4">
    <source>
        <dbReference type="Proteomes" id="UP000830236"/>
    </source>
</evidence>
<feature type="chain" id="PRO_5039241055" description="Phosphatidic acid phosphatase type 2/haloperoxidase domain-containing protein" evidence="2">
    <location>
        <begin position="20"/>
        <end position="267"/>
    </location>
</feature>
<dbReference type="InterPro" id="IPR036938">
    <property type="entry name" value="PAP2/HPO_sf"/>
</dbReference>